<name>A0AAU9DCY5_9BACT</name>
<dbReference type="Pfam" id="PF00440">
    <property type="entry name" value="TetR_N"/>
    <property type="match status" value="1"/>
</dbReference>
<proteinExistence type="predicted"/>
<dbReference type="EMBL" id="AP025318">
    <property type="protein sequence ID" value="BDD12334.1"/>
    <property type="molecule type" value="Genomic_DNA"/>
</dbReference>
<geneLocation type="plasmid" evidence="6 7">
    <name>pFA4</name>
</geneLocation>
<evidence type="ECO:0000259" key="5">
    <source>
        <dbReference type="PROSITE" id="PS50977"/>
    </source>
</evidence>
<accession>A0AAU9DCY5</accession>
<sequence length="179" mass="21266">MEKKKPRERILDVAMDLFHRQGYNSTGINQIIDEAKVAKASFYQHYKSKEDLAVAYLNKRHELWFEGLRKETNKAKNSEDKVLAAFRYLKLMNKREDFRGCVFLNMVSEVQTDNARIYEIIQNHKRDLREFLGELIPDKDNAFLAYMLYESCLTESQVYRNQEFIDKTLELLKENILGK</sequence>
<dbReference type="PROSITE" id="PS50977">
    <property type="entry name" value="HTH_TETR_2"/>
    <property type="match status" value="1"/>
</dbReference>
<dbReference type="Proteomes" id="UP001348817">
    <property type="component" value="Plasmid pFA4"/>
</dbReference>
<dbReference type="PRINTS" id="PR00455">
    <property type="entry name" value="HTHTETR"/>
</dbReference>
<organism evidence="6 7">
    <name type="scientific">Fulvitalea axinellae</name>
    <dbReference type="NCBI Taxonomy" id="1182444"/>
    <lineage>
        <taxon>Bacteria</taxon>
        <taxon>Pseudomonadati</taxon>
        <taxon>Bacteroidota</taxon>
        <taxon>Cytophagia</taxon>
        <taxon>Cytophagales</taxon>
        <taxon>Persicobacteraceae</taxon>
        <taxon>Fulvitalea</taxon>
    </lineage>
</organism>
<evidence type="ECO:0000256" key="2">
    <source>
        <dbReference type="ARBA" id="ARBA00023125"/>
    </source>
</evidence>
<evidence type="ECO:0000313" key="7">
    <source>
        <dbReference type="Proteomes" id="UP001348817"/>
    </source>
</evidence>
<feature type="domain" description="HTH tetR-type" evidence="5">
    <location>
        <begin position="4"/>
        <end position="64"/>
    </location>
</feature>
<keyword evidence="2 4" id="KW-0238">DNA-binding</keyword>
<evidence type="ECO:0000256" key="3">
    <source>
        <dbReference type="ARBA" id="ARBA00023163"/>
    </source>
</evidence>
<dbReference type="RefSeq" id="WP_338395686.1">
    <property type="nucleotide sequence ID" value="NZ_AP025318.1"/>
</dbReference>
<evidence type="ECO:0000256" key="4">
    <source>
        <dbReference type="PROSITE-ProRule" id="PRU00335"/>
    </source>
</evidence>
<keyword evidence="7" id="KW-1185">Reference proteome</keyword>
<keyword evidence="1" id="KW-0805">Transcription regulation</keyword>
<dbReference type="AlphaFoldDB" id="A0AAU9DCY5"/>
<dbReference type="InterPro" id="IPR001647">
    <property type="entry name" value="HTH_TetR"/>
</dbReference>
<reference evidence="6 7" key="1">
    <citation type="submission" date="2021-12" db="EMBL/GenBank/DDBJ databases">
        <title>Genome sequencing of bacteria with rrn-lacking chromosome and rrn-plasmid.</title>
        <authorList>
            <person name="Anda M."/>
            <person name="Iwasaki W."/>
        </authorList>
    </citation>
    <scope>NUCLEOTIDE SEQUENCE [LARGE SCALE GENOMIC DNA]</scope>
    <source>
        <strain evidence="6 7">DSM 100852</strain>
        <plasmid evidence="6 7">pFA4</plasmid>
    </source>
</reference>
<dbReference type="InterPro" id="IPR009057">
    <property type="entry name" value="Homeodomain-like_sf"/>
</dbReference>
<dbReference type="KEGG" id="fax:FUAX_47660"/>
<dbReference type="GO" id="GO:0003677">
    <property type="term" value="F:DNA binding"/>
    <property type="evidence" value="ECO:0007669"/>
    <property type="project" value="UniProtKB-UniRule"/>
</dbReference>
<evidence type="ECO:0000256" key="1">
    <source>
        <dbReference type="ARBA" id="ARBA00023015"/>
    </source>
</evidence>
<keyword evidence="6" id="KW-0614">Plasmid</keyword>
<dbReference type="SUPFAM" id="SSF48498">
    <property type="entry name" value="Tetracyclin repressor-like, C-terminal domain"/>
    <property type="match status" value="1"/>
</dbReference>
<evidence type="ECO:0000313" key="6">
    <source>
        <dbReference type="EMBL" id="BDD12334.1"/>
    </source>
</evidence>
<dbReference type="PANTHER" id="PTHR47506">
    <property type="entry name" value="TRANSCRIPTIONAL REGULATORY PROTEIN"/>
    <property type="match status" value="1"/>
</dbReference>
<dbReference type="PANTHER" id="PTHR47506:SF1">
    <property type="entry name" value="HTH-TYPE TRANSCRIPTIONAL REGULATOR YJDC"/>
    <property type="match status" value="1"/>
</dbReference>
<protein>
    <submittedName>
        <fullName evidence="6">TetR family transcriptional regulator</fullName>
    </submittedName>
</protein>
<gene>
    <name evidence="6" type="ORF">FUAX_47660</name>
</gene>
<dbReference type="SUPFAM" id="SSF46689">
    <property type="entry name" value="Homeodomain-like"/>
    <property type="match status" value="1"/>
</dbReference>
<keyword evidence="3" id="KW-0804">Transcription</keyword>
<dbReference type="InterPro" id="IPR036271">
    <property type="entry name" value="Tet_transcr_reg_TetR-rel_C_sf"/>
</dbReference>
<feature type="DNA-binding region" description="H-T-H motif" evidence="4">
    <location>
        <begin position="27"/>
        <end position="46"/>
    </location>
</feature>
<dbReference type="Gene3D" id="1.10.357.10">
    <property type="entry name" value="Tetracycline Repressor, domain 2"/>
    <property type="match status" value="1"/>
</dbReference>